<protein>
    <submittedName>
        <fullName evidence="1">Uncharacterized protein</fullName>
    </submittedName>
</protein>
<dbReference type="Proteomes" id="UP000324800">
    <property type="component" value="Unassembled WGS sequence"/>
</dbReference>
<dbReference type="AlphaFoldDB" id="A0A5J4T5C3"/>
<organism evidence="1 2">
    <name type="scientific">Streblomastix strix</name>
    <dbReference type="NCBI Taxonomy" id="222440"/>
    <lineage>
        <taxon>Eukaryota</taxon>
        <taxon>Metamonada</taxon>
        <taxon>Preaxostyla</taxon>
        <taxon>Oxymonadida</taxon>
        <taxon>Streblomastigidae</taxon>
        <taxon>Streblomastix</taxon>
    </lineage>
</organism>
<gene>
    <name evidence="1" type="ORF">EZS28_051056</name>
</gene>
<comment type="caution">
    <text evidence="1">The sequence shown here is derived from an EMBL/GenBank/DDBJ whole genome shotgun (WGS) entry which is preliminary data.</text>
</comment>
<proteinExistence type="predicted"/>
<sequence length="89" mass="10552">MADLRSIQLVTQDTQDTQDTWTFHIISPQFKFMAQMAQWQHFFTGVHGFVPSQNLSHIDIYSIRPLRQHIHTNWDRNFCPIIKMPAINL</sequence>
<evidence type="ECO:0000313" key="1">
    <source>
        <dbReference type="EMBL" id="KAA6353417.1"/>
    </source>
</evidence>
<evidence type="ECO:0000313" key="2">
    <source>
        <dbReference type="Proteomes" id="UP000324800"/>
    </source>
</evidence>
<name>A0A5J4T5C3_9EUKA</name>
<accession>A0A5J4T5C3</accession>
<reference evidence="1 2" key="1">
    <citation type="submission" date="2019-03" db="EMBL/GenBank/DDBJ databases">
        <title>Single cell metagenomics reveals metabolic interactions within the superorganism composed of flagellate Streblomastix strix and complex community of Bacteroidetes bacteria on its surface.</title>
        <authorList>
            <person name="Treitli S.C."/>
            <person name="Kolisko M."/>
            <person name="Husnik F."/>
            <person name="Keeling P."/>
            <person name="Hampl V."/>
        </authorList>
    </citation>
    <scope>NUCLEOTIDE SEQUENCE [LARGE SCALE GENOMIC DNA]</scope>
    <source>
        <strain evidence="1">ST1C</strain>
    </source>
</reference>
<dbReference type="EMBL" id="SNRW01038157">
    <property type="protein sequence ID" value="KAA6353417.1"/>
    <property type="molecule type" value="Genomic_DNA"/>
</dbReference>